<name>A0A9P8C0F9_9HELO</name>
<organism evidence="2 3">
    <name type="scientific">Amylocarpus encephaloides</name>
    <dbReference type="NCBI Taxonomy" id="45428"/>
    <lineage>
        <taxon>Eukaryota</taxon>
        <taxon>Fungi</taxon>
        <taxon>Dikarya</taxon>
        <taxon>Ascomycota</taxon>
        <taxon>Pezizomycotina</taxon>
        <taxon>Leotiomycetes</taxon>
        <taxon>Helotiales</taxon>
        <taxon>Helotiales incertae sedis</taxon>
        <taxon>Amylocarpus</taxon>
    </lineage>
</organism>
<proteinExistence type="predicted"/>
<dbReference type="EMBL" id="MU251854">
    <property type="protein sequence ID" value="KAG9228837.1"/>
    <property type="molecule type" value="Genomic_DNA"/>
</dbReference>
<feature type="compositionally biased region" description="Low complexity" evidence="1">
    <location>
        <begin position="188"/>
        <end position="201"/>
    </location>
</feature>
<feature type="region of interest" description="Disordered" evidence="1">
    <location>
        <begin position="176"/>
        <end position="201"/>
    </location>
</feature>
<keyword evidence="3" id="KW-1185">Reference proteome</keyword>
<evidence type="ECO:0000313" key="2">
    <source>
        <dbReference type="EMBL" id="KAG9228837.1"/>
    </source>
</evidence>
<accession>A0A9P8C0F9</accession>
<reference evidence="2" key="1">
    <citation type="journal article" date="2021" name="IMA Fungus">
        <title>Genomic characterization of three marine fungi, including Emericellopsis atlantica sp. nov. with signatures of a generalist lifestyle and marine biomass degradation.</title>
        <authorList>
            <person name="Hagestad O.C."/>
            <person name="Hou L."/>
            <person name="Andersen J.H."/>
            <person name="Hansen E.H."/>
            <person name="Altermark B."/>
            <person name="Li C."/>
            <person name="Kuhnert E."/>
            <person name="Cox R.J."/>
            <person name="Crous P.W."/>
            <person name="Spatafora J.W."/>
            <person name="Lail K."/>
            <person name="Amirebrahimi M."/>
            <person name="Lipzen A."/>
            <person name="Pangilinan J."/>
            <person name="Andreopoulos W."/>
            <person name="Hayes R.D."/>
            <person name="Ng V."/>
            <person name="Grigoriev I.V."/>
            <person name="Jackson S.A."/>
            <person name="Sutton T.D.S."/>
            <person name="Dobson A.D.W."/>
            <person name="Rama T."/>
        </authorList>
    </citation>
    <scope>NUCLEOTIDE SEQUENCE</scope>
    <source>
        <strain evidence="2">TRa018bII</strain>
    </source>
</reference>
<dbReference type="OrthoDB" id="3553099at2759"/>
<dbReference type="Proteomes" id="UP000824998">
    <property type="component" value="Unassembled WGS sequence"/>
</dbReference>
<dbReference type="AlphaFoldDB" id="A0A9P8C0F9"/>
<sequence>MSSGIVLDVNYIPRFGRSTESKNWPVNGTQHVCGIIPSSNAQCYTDSLLNVGKSAPRTFESCCNGPIVNITSAVTDPSDPSYGAQCLAYCPVDYVRTLEGGRIDFGDYWDCITEGDTSTDHGLNGDITCGFMGDVDTIDKCHISISVVSLYSATATSTKAPQTWYIGNSTATSAMKETPTCPARRTSDSVTMTPTPTTTASSGAWSVVNNVRFRDIVGVTALVALTVAM</sequence>
<evidence type="ECO:0000313" key="3">
    <source>
        <dbReference type="Proteomes" id="UP000824998"/>
    </source>
</evidence>
<evidence type="ECO:0000256" key="1">
    <source>
        <dbReference type="SAM" id="MobiDB-lite"/>
    </source>
</evidence>
<gene>
    <name evidence="2" type="ORF">BJ875DRAFT_219625</name>
</gene>
<comment type="caution">
    <text evidence="2">The sequence shown here is derived from an EMBL/GenBank/DDBJ whole genome shotgun (WGS) entry which is preliminary data.</text>
</comment>
<protein>
    <submittedName>
        <fullName evidence="2">Uncharacterized protein</fullName>
    </submittedName>
</protein>